<evidence type="ECO:0000256" key="2">
    <source>
        <dbReference type="SAM" id="Phobius"/>
    </source>
</evidence>
<dbReference type="SMART" id="SM00471">
    <property type="entry name" value="HDc"/>
    <property type="match status" value="1"/>
</dbReference>
<dbReference type="CDD" id="cd00077">
    <property type="entry name" value="HDc"/>
    <property type="match status" value="1"/>
</dbReference>
<dbReference type="InterPro" id="IPR052020">
    <property type="entry name" value="Cyclic_di-GMP/3'3'-cGAMP_PDE"/>
</dbReference>
<feature type="transmembrane region" description="Helical" evidence="2">
    <location>
        <begin position="56"/>
        <end position="78"/>
    </location>
</feature>
<feature type="compositionally biased region" description="Gly residues" evidence="1">
    <location>
        <begin position="528"/>
        <end position="539"/>
    </location>
</feature>
<dbReference type="InterPro" id="IPR037522">
    <property type="entry name" value="HD_GYP_dom"/>
</dbReference>
<reference evidence="4" key="1">
    <citation type="submission" date="2022-05" db="EMBL/GenBank/DDBJ databases">
        <title>Jatrophihabitans sp. SB3-54 whole genome sequence.</title>
        <authorList>
            <person name="Suh M.K."/>
            <person name="Eom M.K."/>
            <person name="Kim J.S."/>
            <person name="Kim H.S."/>
            <person name="Do H.E."/>
            <person name="Shin Y.K."/>
            <person name="Lee J.-S."/>
        </authorList>
    </citation>
    <scope>NUCLEOTIDE SEQUENCE</scope>
    <source>
        <strain evidence="4">SB3-54</strain>
    </source>
</reference>
<organism evidence="4 5">
    <name type="scientific">Jatrophihabitans cynanchi</name>
    <dbReference type="NCBI Taxonomy" id="2944128"/>
    <lineage>
        <taxon>Bacteria</taxon>
        <taxon>Bacillati</taxon>
        <taxon>Actinomycetota</taxon>
        <taxon>Actinomycetes</taxon>
        <taxon>Jatrophihabitantales</taxon>
        <taxon>Jatrophihabitantaceae</taxon>
        <taxon>Jatrophihabitans</taxon>
    </lineage>
</organism>
<dbReference type="EMBL" id="CP097463">
    <property type="protein sequence ID" value="WAX57164.1"/>
    <property type="molecule type" value="Genomic_DNA"/>
</dbReference>
<evidence type="ECO:0000313" key="5">
    <source>
        <dbReference type="Proteomes" id="UP001164693"/>
    </source>
</evidence>
<feature type="domain" description="HD-GYP" evidence="3">
    <location>
        <begin position="123"/>
        <end position="319"/>
    </location>
</feature>
<dbReference type="PANTHER" id="PTHR45228">
    <property type="entry name" value="CYCLIC DI-GMP PHOSPHODIESTERASE TM_0186-RELATED"/>
    <property type="match status" value="1"/>
</dbReference>
<keyword evidence="2" id="KW-1133">Transmembrane helix</keyword>
<sequence length="539" mass="56084">MAGRPPAEVPDDPNAWRPRSVAAFGVRLLAVGVPIVLGSVTARLVAMGFGASAPSWFVATAALASAAVVATVSARFGARLLPLAVLLKMTMIFPDRAPSRVKVARRATSRDELRRGLTAKGQDARETAVTLLALVTALGRHDRKTRGHSERVRLYCDLLGTELGLRDTDRGKLRWVGLIHDIGKLEVAAAILNKPGKLDQNEWTAVRAHPDHGAKLAEPLAEWLGPWYDGIRQHHERFDGTGYPLGLSGHEISLAGRAVSVVDAFETMTAARSYKSPMPTAEARAELTRCAGTHFDPAMVRAFLAIALPRLLWAMGPVTFLINIPFLKWLPAATVRSVEVAAAGMNTATTAVGATAMSVAVVAAQSPAIAHTHDHAVASEHARVEQATHSHSHLHSHSSNPSSSHSSNPGVPGNSPSFVVPPSASGRAVPAAANPTPRGRTPSPHARTTSGRSASPNATSAHSPNSNATSGHSPNPTASKGKSNAPRPTNSHSTPGPNPNATSSNGTGPDDGAEDHGPASTDSSANGRGKGGTGGRSEG</sequence>
<dbReference type="SUPFAM" id="SSF109604">
    <property type="entry name" value="HD-domain/PDEase-like"/>
    <property type="match status" value="1"/>
</dbReference>
<proteinExistence type="predicted"/>
<dbReference type="Gene3D" id="1.10.3210.10">
    <property type="entry name" value="Hypothetical protein af1432"/>
    <property type="match status" value="1"/>
</dbReference>
<dbReference type="PROSITE" id="PS51832">
    <property type="entry name" value="HD_GYP"/>
    <property type="match status" value="1"/>
</dbReference>
<feature type="region of interest" description="Disordered" evidence="1">
    <location>
        <begin position="381"/>
        <end position="539"/>
    </location>
</feature>
<dbReference type="Pfam" id="PF13487">
    <property type="entry name" value="HD_5"/>
    <property type="match status" value="1"/>
</dbReference>
<keyword evidence="5" id="KW-1185">Reference proteome</keyword>
<dbReference type="InterPro" id="IPR003607">
    <property type="entry name" value="HD/PDEase_dom"/>
</dbReference>
<feature type="compositionally biased region" description="Low complexity" evidence="1">
    <location>
        <begin position="397"/>
        <end position="417"/>
    </location>
</feature>
<gene>
    <name evidence="4" type="ORF">M6B22_22010</name>
</gene>
<dbReference type="PANTHER" id="PTHR45228:SF4">
    <property type="entry name" value="LIPOPROTEIN"/>
    <property type="match status" value="1"/>
</dbReference>
<dbReference type="RefSeq" id="WP_269443702.1">
    <property type="nucleotide sequence ID" value="NZ_CP097463.1"/>
</dbReference>
<feature type="transmembrane region" description="Helical" evidence="2">
    <location>
        <begin position="21"/>
        <end position="44"/>
    </location>
</feature>
<evidence type="ECO:0000256" key="1">
    <source>
        <dbReference type="SAM" id="MobiDB-lite"/>
    </source>
</evidence>
<feature type="compositionally biased region" description="Polar residues" evidence="1">
    <location>
        <begin position="446"/>
        <end position="507"/>
    </location>
</feature>
<dbReference type="Proteomes" id="UP001164693">
    <property type="component" value="Chromosome"/>
</dbReference>
<name>A0ABY7K1A4_9ACTN</name>
<evidence type="ECO:0000313" key="4">
    <source>
        <dbReference type="EMBL" id="WAX57164.1"/>
    </source>
</evidence>
<keyword evidence="2" id="KW-0812">Transmembrane</keyword>
<accession>A0ABY7K1A4</accession>
<protein>
    <submittedName>
        <fullName evidence="4">HD domain-containing protein</fullName>
    </submittedName>
</protein>
<evidence type="ECO:0000259" key="3">
    <source>
        <dbReference type="PROSITE" id="PS51832"/>
    </source>
</evidence>
<keyword evidence="2" id="KW-0472">Membrane</keyword>